<accession>A0A090ZF97</accession>
<feature type="transmembrane region" description="Helical" evidence="1">
    <location>
        <begin position="67"/>
        <end position="85"/>
    </location>
</feature>
<gene>
    <name evidence="3" type="ORF">D0U04_29460</name>
    <name evidence="2" type="ORF">DJ93_162</name>
</gene>
<proteinExistence type="predicted"/>
<name>A0A090ZF97_9BACI</name>
<organism evidence="2 4">
    <name type="scientific">Bacillus clarus</name>
    <dbReference type="NCBI Taxonomy" id="2338372"/>
    <lineage>
        <taxon>Bacteria</taxon>
        <taxon>Bacillati</taxon>
        <taxon>Bacillota</taxon>
        <taxon>Bacilli</taxon>
        <taxon>Bacillales</taxon>
        <taxon>Bacillaceae</taxon>
        <taxon>Bacillus</taxon>
        <taxon>Bacillus cereus group</taxon>
    </lineage>
</organism>
<keyword evidence="5" id="KW-1185">Reference proteome</keyword>
<evidence type="ECO:0000313" key="3">
    <source>
        <dbReference type="EMBL" id="RFT61931.1"/>
    </source>
</evidence>
<dbReference type="AlphaFoldDB" id="A0A090ZF97"/>
<evidence type="ECO:0000313" key="2">
    <source>
        <dbReference type="EMBL" id="KFN02916.1"/>
    </source>
</evidence>
<dbReference type="EMBL" id="JMQC01000008">
    <property type="protein sequence ID" value="KFN02916.1"/>
    <property type="molecule type" value="Genomic_DNA"/>
</dbReference>
<evidence type="ECO:0000313" key="4">
    <source>
        <dbReference type="Proteomes" id="UP000029389"/>
    </source>
</evidence>
<sequence length="96" mass="11229">MKNKMYVFVLVCLIVAVTEQVVYFLLDHKDILSMSFVIRSFISFVVVLIVVSAIKFLFFLAKNKNSIQYVIFVKIYNLFFILFIFKHVGYGNVESN</sequence>
<feature type="transmembrane region" description="Helical" evidence="1">
    <location>
        <begin position="38"/>
        <end position="61"/>
    </location>
</feature>
<reference evidence="2 4" key="1">
    <citation type="submission" date="2014-04" db="EMBL/GenBank/DDBJ databases">
        <authorList>
            <person name="Bishop-Lilly K.A."/>
            <person name="Broomall S.M."/>
            <person name="Chain P.S."/>
            <person name="Chertkov O."/>
            <person name="Coyne S.R."/>
            <person name="Daligault H.E."/>
            <person name="Davenport K.W."/>
            <person name="Erkkila T."/>
            <person name="Frey K.G."/>
            <person name="Gibbons H.S."/>
            <person name="Gu W."/>
            <person name="Jaissle J."/>
            <person name="Johnson S.L."/>
            <person name="Koroleva G.I."/>
            <person name="Ladner J.T."/>
            <person name="Lo C.-C."/>
            <person name="Minogue T.D."/>
            <person name="Munk C."/>
            <person name="Palacios G.F."/>
            <person name="Redden C.L."/>
            <person name="Rosenzweig C.N."/>
            <person name="Scholz M.B."/>
            <person name="Teshima H."/>
            <person name="Xu Y."/>
        </authorList>
    </citation>
    <scope>NUCLEOTIDE SEQUENCE [LARGE SCALE GENOMIC DNA]</scope>
    <source>
        <strain evidence="2 4">BHP</strain>
    </source>
</reference>
<comment type="caution">
    <text evidence="2">The sequence shown here is derived from an EMBL/GenBank/DDBJ whole genome shotgun (WGS) entry which is preliminary data.</text>
</comment>
<keyword evidence="1" id="KW-0472">Membrane</keyword>
<keyword evidence="1" id="KW-0812">Transmembrane</keyword>
<dbReference type="RefSeq" id="WP_042978877.1">
    <property type="nucleotide sequence ID" value="NZ_JMQC01000008.1"/>
</dbReference>
<dbReference type="Proteomes" id="UP000264294">
    <property type="component" value="Unassembled WGS sequence"/>
</dbReference>
<feature type="transmembrane region" description="Helical" evidence="1">
    <location>
        <begin position="6"/>
        <end position="26"/>
    </location>
</feature>
<dbReference type="PATRIC" id="fig|1405.8.peg.327"/>
<keyword evidence="1" id="KW-1133">Transmembrane helix</keyword>
<reference evidence="3 5" key="2">
    <citation type="submission" date="2018-08" db="EMBL/GenBank/DDBJ databases">
        <title>Bacillus clarus sp. nov. strain PS00077A.</title>
        <authorList>
            <person name="Mendez Acevedo M."/>
            <person name="Carroll L."/>
            <person name="Mukherjee M."/>
            <person name="Wiedmann M."/>
            <person name="Kovac J."/>
        </authorList>
    </citation>
    <scope>NUCLEOTIDE SEQUENCE [LARGE SCALE GENOMIC DNA]</scope>
    <source>
        <strain evidence="3 5">PS00077A</strain>
    </source>
</reference>
<protein>
    <submittedName>
        <fullName evidence="2">Putative membrane protein</fullName>
    </submittedName>
</protein>
<evidence type="ECO:0000256" key="1">
    <source>
        <dbReference type="SAM" id="Phobius"/>
    </source>
</evidence>
<dbReference type="EMBL" id="QVOD01000086">
    <property type="protein sequence ID" value="RFT61931.1"/>
    <property type="molecule type" value="Genomic_DNA"/>
</dbReference>
<evidence type="ECO:0000313" key="5">
    <source>
        <dbReference type="Proteomes" id="UP000264294"/>
    </source>
</evidence>
<dbReference type="Proteomes" id="UP000029389">
    <property type="component" value="Unassembled WGS sequence"/>
</dbReference>